<comment type="caution">
    <text evidence="3">The sequence shown here is derived from an EMBL/GenBank/DDBJ whole genome shotgun (WGS) entry which is preliminary data.</text>
</comment>
<gene>
    <name evidence="3" type="ORF">CYMTET_27072</name>
</gene>
<feature type="region of interest" description="Disordered" evidence="2">
    <location>
        <begin position="676"/>
        <end position="712"/>
    </location>
</feature>
<dbReference type="AlphaFoldDB" id="A0AAE0FR48"/>
<sequence length="712" mass="79461">MADRLRFREQEVNATEAVLDSQPKPYALEDTLQAYDALQQVQRRAQAAEAEVLRLQGEVVVKDKLVRELREQLAIHQGTSVEAAEASAGQVAGLSRACEDAVHQLSSAEEKLRHMESLLETKETLIADLQDDLNIATSAAKKAADMASQAEARTMRLEQHLHALELPTPGSAGTGSSLPTPSAYAGDETETKKVVEGVISMWRDTCAAREVELREVTVELREATVALAKSAERAERAEKDLDELRAQSQTQVEQSREETMATLEEVRRRTQRQLEEVRREAAQQAEANIKEAQREAEKQTARVYEELQGARRWVQREAEAAEGKIFAVQEEGRLEMEAVQGMLEQARRADQLDAQASRDMQERTLEQDKRHARLEARLEVDTAQQEARLEVDAVKRQLAEAQREGKLQVEGVLLEVEEAKRQGRLAVEEAKREVEQVRREGLLDVERARHEAKLAAEAASRALEDAGRQGERGVEEATRWGQLEAAAAARRVDAAVQEERTRNAALAQTEQAARQAELAQFREHLGSSKQLLEAAAEREARLEESIASMNSDAAEKERAMCRLFEETANALQEKRRRIAEIQKKADHAEAEIASTSETISSIDVLIRKGLEDRGLGQRVSDAGAQPVQLVKELVKLLEEREHEAELASATSKTLLMQMKVREAEVNAYRLESQVLQAKVNPSPKSPPKTVQKKKATMGKLQTPLSIQSRAHR</sequence>
<proteinExistence type="predicted"/>
<feature type="region of interest" description="Disordered" evidence="2">
    <location>
        <begin position="234"/>
        <end position="259"/>
    </location>
</feature>
<dbReference type="Proteomes" id="UP001190700">
    <property type="component" value="Unassembled WGS sequence"/>
</dbReference>
<keyword evidence="1" id="KW-0175">Coiled coil</keyword>
<evidence type="ECO:0000313" key="3">
    <source>
        <dbReference type="EMBL" id="KAK3264173.1"/>
    </source>
</evidence>
<organism evidence="3 4">
    <name type="scientific">Cymbomonas tetramitiformis</name>
    <dbReference type="NCBI Taxonomy" id="36881"/>
    <lineage>
        <taxon>Eukaryota</taxon>
        <taxon>Viridiplantae</taxon>
        <taxon>Chlorophyta</taxon>
        <taxon>Pyramimonadophyceae</taxon>
        <taxon>Pyramimonadales</taxon>
        <taxon>Pyramimonadaceae</taxon>
        <taxon>Cymbomonas</taxon>
    </lineage>
</organism>
<feature type="coiled-coil region" evidence="1">
    <location>
        <begin position="384"/>
        <end position="440"/>
    </location>
</feature>
<feature type="coiled-coil region" evidence="1">
    <location>
        <begin position="91"/>
        <end position="132"/>
    </location>
</feature>
<evidence type="ECO:0000256" key="2">
    <source>
        <dbReference type="SAM" id="MobiDB-lite"/>
    </source>
</evidence>
<reference evidence="3 4" key="1">
    <citation type="journal article" date="2015" name="Genome Biol. Evol.">
        <title>Comparative Genomics of a Bacterivorous Green Alga Reveals Evolutionary Causalities and Consequences of Phago-Mixotrophic Mode of Nutrition.</title>
        <authorList>
            <person name="Burns J.A."/>
            <person name="Paasch A."/>
            <person name="Narechania A."/>
            <person name="Kim E."/>
        </authorList>
    </citation>
    <scope>NUCLEOTIDE SEQUENCE [LARGE SCALE GENOMIC DNA]</scope>
    <source>
        <strain evidence="3 4">PLY_AMNH</strain>
    </source>
</reference>
<feature type="compositionally biased region" description="Polar residues" evidence="2">
    <location>
        <begin position="702"/>
        <end position="712"/>
    </location>
</feature>
<feature type="coiled-coil region" evidence="1">
    <location>
        <begin position="532"/>
        <end position="598"/>
    </location>
</feature>
<name>A0AAE0FR48_9CHLO</name>
<feature type="region of interest" description="Disordered" evidence="2">
    <location>
        <begin position="166"/>
        <end position="189"/>
    </location>
</feature>
<dbReference type="EMBL" id="LGRX02014745">
    <property type="protein sequence ID" value="KAK3264173.1"/>
    <property type="molecule type" value="Genomic_DNA"/>
</dbReference>
<accession>A0AAE0FR48</accession>
<protein>
    <submittedName>
        <fullName evidence="3">Uncharacterized protein</fullName>
    </submittedName>
</protein>
<evidence type="ECO:0000256" key="1">
    <source>
        <dbReference type="SAM" id="Coils"/>
    </source>
</evidence>
<keyword evidence="4" id="KW-1185">Reference proteome</keyword>
<feature type="compositionally biased region" description="Basic and acidic residues" evidence="2">
    <location>
        <begin position="234"/>
        <end position="245"/>
    </location>
</feature>
<evidence type="ECO:0000313" key="4">
    <source>
        <dbReference type="Proteomes" id="UP001190700"/>
    </source>
</evidence>